<proteinExistence type="predicted"/>
<dbReference type="KEGG" id="atm:ANT_21600"/>
<dbReference type="RefSeq" id="WP_013560556.1">
    <property type="nucleotide sequence ID" value="NC_014960.1"/>
</dbReference>
<keyword evidence="2" id="KW-1185">Reference proteome</keyword>
<dbReference type="InParanoid" id="E8MXV5"/>
<protein>
    <submittedName>
        <fullName evidence="1">Uncharacterized protein</fullName>
    </submittedName>
</protein>
<dbReference type="AlphaFoldDB" id="E8MXV5"/>
<sequence length="45" mass="5340">MLIITPQELQTDRLVNQLAKTWQEHGLDLETMLKTLREVRSEYTP</sequence>
<evidence type="ECO:0000313" key="1">
    <source>
        <dbReference type="EMBL" id="BAJ64186.1"/>
    </source>
</evidence>
<dbReference type="HOGENOM" id="CLU_3195434_0_0_0"/>
<name>E8MXV5_ANATU</name>
<dbReference type="Proteomes" id="UP000008922">
    <property type="component" value="Chromosome"/>
</dbReference>
<gene>
    <name evidence="1" type="ordered locus">ANT_21600</name>
</gene>
<accession>E8MXV5</accession>
<reference evidence="1 2" key="1">
    <citation type="submission" date="2010-12" db="EMBL/GenBank/DDBJ databases">
        <title>Whole genome sequence of Anaerolinea thermophila UNI-1.</title>
        <authorList>
            <person name="Narita-Yamada S."/>
            <person name="Kishi E."/>
            <person name="Watanabe Y."/>
            <person name="Takasaki K."/>
            <person name="Ankai A."/>
            <person name="Oguchi A."/>
            <person name="Fukui S."/>
            <person name="Takahashi M."/>
            <person name="Yashiro I."/>
            <person name="Hosoyama A."/>
            <person name="Sekiguchi Y."/>
            <person name="Hanada S."/>
            <person name="Fujita N."/>
        </authorList>
    </citation>
    <scope>NUCLEOTIDE SEQUENCE [LARGE SCALE GENOMIC DNA]</scope>
    <source>
        <strain evidence="2">DSM 14523 / JCM 11388 / NBRC 100420 / UNI-1</strain>
    </source>
</reference>
<organism evidence="1 2">
    <name type="scientific">Anaerolinea thermophila (strain DSM 14523 / JCM 11388 / NBRC 100420 / UNI-1)</name>
    <dbReference type="NCBI Taxonomy" id="926569"/>
    <lineage>
        <taxon>Bacteria</taxon>
        <taxon>Bacillati</taxon>
        <taxon>Chloroflexota</taxon>
        <taxon>Anaerolineae</taxon>
        <taxon>Anaerolineales</taxon>
        <taxon>Anaerolineaceae</taxon>
        <taxon>Anaerolinea</taxon>
    </lineage>
</organism>
<evidence type="ECO:0000313" key="2">
    <source>
        <dbReference type="Proteomes" id="UP000008922"/>
    </source>
</evidence>
<dbReference type="STRING" id="926569.ANT_21600"/>
<dbReference type="EMBL" id="AP012029">
    <property type="protein sequence ID" value="BAJ64186.1"/>
    <property type="molecule type" value="Genomic_DNA"/>
</dbReference>